<proteinExistence type="predicted"/>
<feature type="domain" description="WAP" evidence="4">
    <location>
        <begin position="155"/>
        <end position="202"/>
    </location>
</feature>
<dbReference type="PANTHER" id="PTHR19441">
    <property type="entry name" value="WHEY ACDIC PROTEIN WAP"/>
    <property type="match status" value="1"/>
</dbReference>
<dbReference type="GO" id="GO:0005615">
    <property type="term" value="C:extracellular space"/>
    <property type="evidence" value="ECO:0007669"/>
    <property type="project" value="TreeGrafter"/>
</dbReference>
<dbReference type="SUPFAM" id="SSF57256">
    <property type="entry name" value="Elafin-like"/>
    <property type="match status" value="3"/>
</dbReference>
<dbReference type="PANTHER" id="PTHR19441:SF30">
    <property type="entry name" value="ELAFIN"/>
    <property type="match status" value="1"/>
</dbReference>
<dbReference type="WBParaSite" id="TMUE_3000011545.1">
    <property type="protein sequence ID" value="TMUE_3000011545.1"/>
    <property type="gene ID" value="WBGene00291117"/>
</dbReference>
<evidence type="ECO:0000256" key="2">
    <source>
        <dbReference type="ARBA" id="ARBA00023157"/>
    </source>
</evidence>
<keyword evidence="1 3" id="KW-0732">Signal</keyword>
<dbReference type="STRING" id="70415.A0A5S6QWB5"/>
<accession>A0A5S6QWB5</accession>
<evidence type="ECO:0000313" key="6">
    <source>
        <dbReference type="WBParaSite" id="TMUE_3000011545.1"/>
    </source>
</evidence>
<dbReference type="GO" id="GO:0019731">
    <property type="term" value="P:antibacterial humoral response"/>
    <property type="evidence" value="ECO:0007669"/>
    <property type="project" value="TreeGrafter"/>
</dbReference>
<dbReference type="AlphaFoldDB" id="A0A5S6QWB5"/>
<evidence type="ECO:0000259" key="4">
    <source>
        <dbReference type="PROSITE" id="PS51390"/>
    </source>
</evidence>
<dbReference type="GO" id="GO:0004867">
    <property type="term" value="F:serine-type endopeptidase inhibitor activity"/>
    <property type="evidence" value="ECO:0007669"/>
    <property type="project" value="TreeGrafter"/>
</dbReference>
<evidence type="ECO:0000256" key="3">
    <source>
        <dbReference type="SAM" id="SignalP"/>
    </source>
</evidence>
<dbReference type="Proteomes" id="UP000046395">
    <property type="component" value="Unassembled WGS sequence"/>
</dbReference>
<feature type="signal peptide" evidence="3">
    <location>
        <begin position="1"/>
        <end position="23"/>
    </location>
</feature>
<protein>
    <submittedName>
        <fullName evidence="6">WAP domain-containing protein</fullName>
    </submittedName>
</protein>
<dbReference type="InterPro" id="IPR050514">
    <property type="entry name" value="WAP_four-disulfide_core"/>
</dbReference>
<reference evidence="6" key="1">
    <citation type="submission" date="2019-12" db="UniProtKB">
        <authorList>
            <consortium name="WormBaseParasite"/>
        </authorList>
    </citation>
    <scope>IDENTIFICATION</scope>
</reference>
<feature type="domain" description="WAP" evidence="4">
    <location>
        <begin position="103"/>
        <end position="152"/>
    </location>
</feature>
<dbReference type="Gene3D" id="4.10.75.10">
    <property type="entry name" value="Elafin-like"/>
    <property type="match status" value="3"/>
</dbReference>
<evidence type="ECO:0000256" key="1">
    <source>
        <dbReference type="ARBA" id="ARBA00022729"/>
    </source>
</evidence>
<organism evidence="5 6">
    <name type="scientific">Trichuris muris</name>
    <name type="common">Mouse whipworm</name>
    <dbReference type="NCBI Taxonomy" id="70415"/>
    <lineage>
        <taxon>Eukaryota</taxon>
        <taxon>Metazoa</taxon>
        <taxon>Ecdysozoa</taxon>
        <taxon>Nematoda</taxon>
        <taxon>Enoplea</taxon>
        <taxon>Dorylaimia</taxon>
        <taxon>Trichinellida</taxon>
        <taxon>Trichuridae</taxon>
        <taxon>Trichuris</taxon>
    </lineage>
</organism>
<dbReference type="SMART" id="SM00217">
    <property type="entry name" value="WAP"/>
    <property type="match status" value="3"/>
</dbReference>
<dbReference type="PROSITE" id="PS51390">
    <property type="entry name" value="WAP"/>
    <property type="match status" value="2"/>
</dbReference>
<dbReference type="GO" id="GO:0045087">
    <property type="term" value="P:innate immune response"/>
    <property type="evidence" value="ECO:0007669"/>
    <property type="project" value="TreeGrafter"/>
</dbReference>
<dbReference type="InterPro" id="IPR036645">
    <property type="entry name" value="Elafin-like_sf"/>
</dbReference>
<feature type="chain" id="PRO_5024345539" evidence="3">
    <location>
        <begin position="24"/>
        <end position="202"/>
    </location>
</feature>
<dbReference type="Pfam" id="PF00095">
    <property type="entry name" value="WAP"/>
    <property type="match status" value="3"/>
</dbReference>
<sequence>MAPIAAIIPHISLTALWWLLGETSDVLCPRAPRAVTSDFVNRCWTDNQCPENMLCCDTAAGKACMYTDFKRGFCPNGAPSMKVCINDEDCESNAVCIWNGCCPSTKDGYCPTSVLYHPSPENREDRCRYDYDCSGGYKCCLLENGFRCVQPLLDAREKNGICPPSSVNMRSNGNQACAADIECAGSMKCCLTLTGRLCVDPE</sequence>
<evidence type="ECO:0000313" key="5">
    <source>
        <dbReference type="Proteomes" id="UP000046395"/>
    </source>
</evidence>
<keyword evidence="2" id="KW-1015">Disulfide bond</keyword>
<dbReference type="InterPro" id="IPR008197">
    <property type="entry name" value="WAP_dom"/>
</dbReference>
<name>A0A5S6QWB5_TRIMR</name>
<keyword evidence="5" id="KW-1185">Reference proteome</keyword>